<dbReference type="Pfam" id="PF00076">
    <property type="entry name" value="RRM_1"/>
    <property type="match status" value="1"/>
</dbReference>
<dbReference type="SUPFAM" id="SSF90229">
    <property type="entry name" value="CCCH zinc finger"/>
    <property type="match status" value="1"/>
</dbReference>
<evidence type="ECO:0000256" key="10">
    <source>
        <dbReference type="ARBA" id="ARBA00023242"/>
    </source>
</evidence>
<dbReference type="InterPro" id="IPR034181">
    <property type="entry name" value="Cwc2_RRM"/>
</dbReference>
<dbReference type="GO" id="GO:0017070">
    <property type="term" value="F:U6 snRNA binding"/>
    <property type="evidence" value="ECO:0007669"/>
    <property type="project" value="TreeGrafter"/>
</dbReference>
<reference evidence="17" key="1">
    <citation type="journal article" date="2018" name="Nat. Microbiol.">
        <title>Leveraging single-cell genomics to expand the fungal tree of life.</title>
        <authorList>
            <person name="Ahrendt S.R."/>
            <person name="Quandt C.A."/>
            <person name="Ciobanu D."/>
            <person name="Clum A."/>
            <person name="Salamov A."/>
            <person name="Andreopoulos B."/>
            <person name="Cheng J.F."/>
            <person name="Woyke T."/>
            <person name="Pelin A."/>
            <person name="Henrissat B."/>
            <person name="Reynolds N.K."/>
            <person name="Benny G.L."/>
            <person name="Smith M.E."/>
            <person name="James T.Y."/>
            <person name="Grigoriev I.V."/>
        </authorList>
    </citation>
    <scope>NUCLEOTIDE SEQUENCE [LARGE SCALE GENOMIC DNA]</scope>
    <source>
        <strain evidence="17">RSA 1356</strain>
    </source>
</reference>
<evidence type="ECO:0000256" key="2">
    <source>
        <dbReference type="ARBA" id="ARBA00008024"/>
    </source>
</evidence>
<evidence type="ECO:0000259" key="15">
    <source>
        <dbReference type="PROSITE" id="PS50103"/>
    </source>
</evidence>
<dbReference type="GO" id="GO:0071006">
    <property type="term" value="C:U2-type catalytic step 1 spliceosome"/>
    <property type="evidence" value="ECO:0007669"/>
    <property type="project" value="TreeGrafter"/>
</dbReference>
<dbReference type="GO" id="GO:0000974">
    <property type="term" value="C:Prp19 complex"/>
    <property type="evidence" value="ECO:0007669"/>
    <property type="project" value="TreeGrafter"/>
</dbReference>
<keyword evidence="11" id="KW-0131">Cell cycle</keyword>
<keyword evidence="10" id="KW-0539">Nucleus</keyword>
<comment type="similarity">
    <text evidence="2">Belongs to the RRM CWC2 family.</text>
</comment>
<dbReference type="GO" id="GO:0006397">
    <property type="term" value="P:mRNA processing"/>
    <property type="evidence" value="ECO:0007669"/>
    <property type="project" value="UniProtKB-KW"/>
</dbReference>
<dbReference type="PANTHER" id="PTHR14089">
    <property type="entry name" value="PRE-MRNA-SPLICING FACTOR RBM22"/>
    <property type="match status" value="1"/>
</dbReference>
<feature type="domain" description="C3H1-type" evidence="15">
    <location>
        <begin position="61"/>
        <end position="88"/>
    </location>
</feature>
<sequence>PVSMQVDAASRPPRAEPQTGTTYNIWYNKWAGGDRWGQVRVKPETRVDIARDSGETVGSRNPEAYFCNFFARGCCPHGYHCRFIHRIPEDTDRIERTRDCFGRELFGNLRDDMGGVGSFMREHHTLYVGRIGPSNNMEEMVRRHFSPFGRISRLKMLPSKGVAFVTYTNRLNAEFAKEAMADQSLDNNEVSRQQRASLVSVLPSHACGSAAHATDA</sequence>
<evidence type="ECO:0000256" key="4">
    <source>
        <dbReference type="ARBA" id="ARBA00022723"/>
    </source>
</evidence>
<name>A0A4P9XRM2_9FUNG</name>
<dbReference type="AlphaFoldDB" id="A0A4P9XRM2"/>
<dbReference type="InterPro" id="IPR032297">
    <property type="entry name" value="Torus"/>
</dbReference>
<evidence type="ECO:0000256" key="1">
    <source>
        <dbReference type="ARBA" id="ARBA00004123"/>
    </source>
</evidence>
<dbReference type="EMBL" id="KZ992575">
    <property type="protein sequence ID" value="RKP08718.1"/>
    <property type="molecule type" value="Genomic_DNA"/>
</dbReference>
<comment type="subcellular location">
    <subcellularLocation>
        <location evidence="1">Nucleus</location>
    </subcellularLocation>
</comment>
<dbReference type="GO" id="GO:0008270">
    <property type="term" value="F:zinc ion binding"/>
    <property type="evidence" value="ECO:0007669"/>
    <property type="project" value="UniProtKB-KW"/>
</dbReference>
<dbReference type="Pfam" id="PF16131">
    <property type="entry name" value="Torus"/>
    <property type="match status" value="1"/>
</dbReference>
<dbReference type="GO" id="GO:0008380">
    <property type="term" value="P:RNA splicing"/>
    <property type="evidence" value="ECO:0007669"/>
    <property type="project" value="UniProtKB-KW"/>
</dbReference>
<dbReference type="Proteomes" id="UP000271241">
    <property type="component" value="Unassembled WGS sequence"/>
</dbReference>
<dbReference type="Gene3D" id="3.30.70.330">
    <property type="match status" value="1"/>
</dbReference>
<organism evidence="16 17">
    <name type="scientific">Thamnocephalis sphaerospora</name>
    <dbReference type="NCBI Taxonomy" id="78915"/>
    <lineage>
        <taxon>Eukaryota</taxon>
        <taxon>Fungi</taxon>
        <taxon>Fungi incertae sedis</taxon>
        <taxon>Zoopagomycota</taxon>
        <taxon>Zoopagomycotina</taxon>
        <taxon>Zoopagomycetes</taxon>
        <taxon>Zoopagales</taxon>
        <taxon>Sigmoideomycetaceae</taxon>
        <taxon>Thamnocephalis</taxon>
    </lineage>
</organism>
<feature type="non-terminal residue" evidence="16">
    <location>
        <position position="1"/>
    </location>
</feature>
<dbReference type="InterPro" id="IPR039171">
    <property type="entry name" value="Cwc2/Slt11"/>
</dbReference>
<evidence type="ECO:0000256" key="7">
    <source>
        <dbReference type="ARBA" id="ARBA00022833"/>
    </source>
</evidence>
<dbReference type="GO" id="GO:0036002">
    <property type="term" value="F:pre-mRNA binding"/>
    <property type="evidence" value="ECO:0007669"/>
    <property type="project" value="TreeGrafter"/>
</dbReference>
<evidence type="ECO:0000313" key="17">
    <source>
        <dbReference type="Proteomes" id="UP000271241"/>
    </source>
</evidence>
<accession>A0A4P9XRM2</accession>
<feature type="domain" description="RRM" evidence="14">
    <location>
        <begin position="124"/>
        <end position="204"/>
    </location>
</feature>
<dbReference type="SUPFAM" id="SSF54928">
    <property type="entry name" value="RNA-binding domain, RBD"/>
    <property type="match status" value="1"/>
</dbReference>
<evidence type="ECO:0000256" key="6">
    <source>
        <dbReference type="ARBA" id="ARBA00022771"/>
    </source>
</evidence>
<dbReference type="CDD" id="cd12360">
    <property type="entry name" value="RRM_cwf2"/>
    <property type="match status" value="1"/>
</dbReference>
<evidence type="ECO:0000256" key="11">
    <source>
        <dbReference type="ARBA" id="ARBA00023306"/>
    </source>
</evidence>
<protein>
    <recommendedName>
        <fullName evidence="18">Pre-mRNA-splicing factor cwc2</fullName>
    </recommendedName>
</protein>
<evidence type="ECO:0000256" key="8">
    <source>
        <dbReference type="ARBA" id="ARBA00022884"/>
    </source>
</evidence>
<dbReference type="PROSITE" id="PS50102">
    <property type="entry name" value="RRM"/>
    <property type="match status" value="1"/>
</dbReference>
<keyword evidence="3" id="KW-0507">mRNA processing</keyword>
<dbReference type="STRING" id="78915.A0A4P9XRM2"/>
<keyword evidence="8 12" id="KW-0694">RNA-binding</keyword>
<dbReference type="PANTHER" id="PTHR14089:SF2">
    <property type="entry name" value="PRE-MRNA-SPLICING FACTOR CWC2"/>
    <property type="match status" value="1"/>
</dbReference>
<keyword evidence="9" id="KW-0508">mRNA splicing</keyword>
<evidence type="ECO:0000256" key="5">
    <source>
        <dbReference type="ARBA" id="ARBA00022728"/>
    </source>
</evidence>
<dbReference type="InterPro" id="IPR012677">
    <property type="entry name" value="Nucleotide-bd_a/b_plait_sf"/>
</dbReference>
<keyword evidence="17" id="KW-1185">Reference proteome</keyword>
<dbReference type="GO" id="GO:0071007">
    <property type="term" value="C:U2-type catalytic step 2 spliceosome"/>
    <property type="evidence" value="ECO:0007669"/>
    <property type="project" value="TreeGrafter"/>
</dbReference>
<dbReference type="OrthoDB" id="10251848at2759"/>
<dbReference type="InterPro" id="IPR036855">
    <property type="entry name" value="Znf_CCCH_sf"/>
</dbReference>
<dbReference type="InterPro" id="IPR000571">
    <property type="entry name" value="Znf_CCCH"/>
</dbReference>
<keyword evidence="4 13" id="KW-0479">Metal-binding</keyword>
<proteinExistence type="inferred from homology"/>
<feature type="zinc finger region" description="C3H1-type" evidence="13">
    <location>
        <begin position="61"/>
        <end position="88"/>
    </location>
</feature>
<dbReference type="InterPro" id="IPR000504">
    <property type="entry name" value="RRM_dom"/>
</dbReference>
<evidence type="ECO:0000256" key="12">
    <source>
        <dbReference type="PROSITE-ProRule" id="PRU00176"/>
    </source>
</evidence>
<evidence type="ECO:0000259" key="14">
    <source>
        <dbReference type="PROSITE" id="PS50102"/>
    </source>
</evidence>
<keyword evidence="7 13" id="KW-0862">Zinc</keyword>
<dbReference type="InterPro" id="IPR035979">
    <property type="entry name" value="RBD_domain_sf"/>
</dbReference>
<dbReference type="PROSITE" id="PS50103">
    <property type="entry name" value="ZF_C3H1"/>
    <property type="match status" value="1"/>
</dbReference>
<keyword evidence="5" id="KW-0747">Spliceosome</keyword>
<gene>
    <name evidence="16" type="ORF">THASP1DRAFT_15257</name>
</gene>
<evidence type="ECO:0000256" key="9">
    <source>
        <dbReference type="ARBA" id="ARBA00023187"/>
    </source>
</evidence>
<evidence type="ECO:0000256" key="13">
    <source>
        <dbReference type="PROSITE-ProRule" id="PRU00723"/>
    </source>
</evidence>
<evidence type="ECO:0008006" key="18">
    <source>
        <dbReference type="Google" id="ProtNLM"/>
    </source>
</evidence>
<dbReference type="SMART" id="SM00360">
    <property type="entry name" value="RRM"/>
    <property type="match status" value="1"/>
</dbReference>
<keyword evidence="6 13" id="KW-0863">Zinc-finger</keyword>
<evidence type="ECO:0000256" key="3">
    <source>
        <dbReference type="ARBA" id="ARBA00022664"/>
    </source>
</evidence>
<evidence type="ECO:0000313" key="16">
    <source>
        <dbReference type="EMBL" id="RKP08718.1"/>
    </source>
</evidence>
<dbReference type="Gene3D" id="4.10.1000.10">
    <property type="entry name" value="Zinc finger, CCCH-type"/>
    <property type="match status" value="1"/>
</dbReference>